<dbReference type="PANTHER" id="PTHR30055">
    <property type="entry name" value="HTH-TYPE TRANSCRIPTIONAL REGULATOR RUTR"/>
    <property type="match status" value="1"/>
</dbReference>
<dbReference type="AlphaFoldDB" id="A0A068SW34"/>
<dbReference type="InterPro" id="IPR001647">
    <property type="entry name" value="HTH_TetR"/>
</dbReference>
<dbReference type="EMBL" id="HG938353">
    <property type="protein sequence ID" value="CDN50074.1"/>
    <property type="molecule type" value="Genomic_DNA"/>
</dbReference>
<protein>
    <submittedName>
        <fullName evidence="6">Transcriptional regulator, TetR family</fullName>
    </submittedName>
</protein>
<dbReference type="Pfam" id="PF17935">
    <property type="entry name" value="TetR_C_27"/>
    <property type="match status" value="1"/>
</dbReference>
<evidence type="ECO:0000313" key="7">
    <source>
        <dbReference type="Proteomes" id="UP000028181"/>
    </source>
</evidence>
<evidence type="ECO:0000313" key="6">
    <source>
        <dbReference type="EMBL" id="CDN50074.1"/>
    </source>
</evidence>
<keyword evidence="7" id="KW-1185">Reference proteome</keyword>
<dbReference type="InterPro" id="IPR041478">
    <property type="entry name" value="TetR_C_27"/>
</dbReference>
<evidence type="ECO:0000256" key="3">
    <source>
        <dbReference type="ARBA" id="ARBA00023163"/>
    </source>
</evidence>
<organism evidence="6 7">
    <name type="scientific">Neorhizobium galegae bv. orientalis str. HAMBI 540</name>
    <dbReference type="NCBI Taxonomy" id="1028800"/>
    <lineage>
        <taxon>Bacteria</taxon>
        <taxon>Pseudomonadati</taxon>
        <taxon>Pseudomonadota</taxon>
        <taxon>Alphaproteobacteria</taxon>
        <taxon>Hyphomicrobiales</taxon>
        <taxon>Rhizobiaceae</taxon>
        <taxon>Rhizobium/Agrobacterium group</taxon>
        <taxon>Neorhizobium</taxon>
    </lineage>
</organism>
<dbReference type="eggNOG" id="COG1309">
    <property type="taxonomic scope" value="Bacteria"/>
</dbReference>
<dbReference type="RefSeq" id="WP_038591316.1">
    <property type="nucleotide sequence ID" value="NZ_HG938353.1"/>
</dbReference>
<dbReference type="GO" id="GO:0000976">
    <property type="term" value="F:transcription cis-regulatory region binding"/>
    <property type="evidence" value="ECO:0007669"/>
    <property type="project" value="TreeGrafter"/>
</dbReference>
<keyword evidence="3" id="KW-0804">Transcription</keyword>
<dbReference type="InterPro" id="IPR009057">
    <property type="entry name" value="Homeodomain-like_sf"/>
</dbReference>
<feature type="domain" description="HTH tetR-type" evidence="5">
    <location>
        <begin position="9"/>
        <end position="69"/>
    </location>
</feature>
<dbReference type="SUPFAM" id="SSF48498">
    <property type="entry name" value="Tetracyclin repressor-like, C-terminal domain"/>
    <property type="match status" value="1"/>
</dbReference>
<dbReference type="PANTHER" id="PTHR30055:SF151">
    <property type="entry name" value="TRANSCRIPTIONAL REGULATORY PROTEIN"/>
    <property type="match status" value="1"/>
</dbReference>
<evidence type="ECO:0000259" key="5">
    <source>
        <dbReference type="PROSITE" id="PS50977"/>
    </source>
</evidence>
<keyword evidence="1" id="KW-0805">Transcription regulation</keyword>
<dbReference type="Gene3D" id="1.10.357.10">
    <property type="entry name" value="Tetracycline Repressor, domain 2"/>
    <property type="match status" value="1"/>
</dbReference>
<dbReference type="OrthoDB" id="9802802at2"/>
<gene>
    <name evidence="6" type="ORF">RG540_CH39240</name>
</gene>
<dbReference type="InterPro" id="IPR036271">
    <property type="entry name" value="Tet_transcr_reg_TetR-rel_C_sf"/>
</dbReference>
<dbReference type="SUPFAM" id="SSF46689">
    <property type="entry name" value="Homeodomain-like"/>
    <property type="match status" value="1"/>
</dbReference>
<keyword evidence="2 4" id="KW-0238">DNA-binding</keyword>
<evidence type="ECO:0000256" key="4">
    <source>
        <dbReference type="PROSITE-ProRule" id="PRU00335"/>
    </source>
</evidence>
<dbReference type="PROSITE" id="PS50977">
    <property type="entry name" value="HTH_TETR_2"/>
    <property type="match status" value="1"/>
</dbReference>
<reference evidence="7" key="1">
    <citation type="journal article" date="2014" name="BMC Genomics">
        <title>Genome sequencing of two Neorhizobium galegae strains reveals a noeT gene responsible for the unusual acetylation of the nodulation factors.</title>
        <authorList>
            <person name="Osterman J."/>
            <person name="Marsh J."/>
            <person name="Laine P.K."/>
            <person name="Zeng Z."/>
            <person name="Alatalo E."/>
            <person name="Sullivan J.T."/>
            <person name="Young J.P."/>
            <person name="Thomas-Oates J."/>
            <person name="Paulin L."/>
            <person name="Lindstrom K."/>
        </authorList>
    </citation>
    <scope>NUCLEOTIDE SEQUENCE [LARGE SCALE GENOMIC DNA]</scope>
    <source>
        <strain evidence="7">HAMBI 540</strain>
    </source>
</reference>
<accession>A0A068SW34</accession>
<dbReference type="PRINTS" id="PR00455">
    <property type="entry name" value="HTHTETR"/>
</dbReference>
<sequence>MRRPRRKAEETRGDILNTAETLFRERGIAKCSIADVAQALHMSPANIFKHFHSKASLADAICDRHISRMIGRFGTLDEPAPAPERLAIVVRKLMEAHLQDLRDNPFLFEMIFLMSEADLPSGQHYRRLIENLFADLIRQGVESGAYKCTDPQAISQHVAAAFASVLHPVLLAKAGEAELHDRCDGLARLVNAALQNPLAK</sequence>
<dbReference type="GO" id="GO:0003700">
    <property type="term" value="F:DNA-binding transcription factor activity"/>
    <property type="evidence" value="ECO:0007669"/>
    <property type="project" value="TreeGrafter"/>
</dbReference>
<name>A0A068SW34_NEOGA</name>
<evidence type="ECO:0000256" key="1">
    <source>
        <dbReference type="ARBA" id="ARBA00023015"/>
    </source>
</evidence>
<dbReference type="InterPro" id="IPR050109">
    <property type="entry name" value="HTH-type_TetR-like_transc_reg"/>
</dbReference>
<dbReference type="KEGG" id="ngg:RG540_CH39240"/>
<dbReference type="Proteomes" id="UP000028181">
    <property type="component" value="Chromosome I"/>
</dbReference>
<dbReference type="GeneID" id="24259283"/>
<feature type="DNA-binding region" description="H-T-H motif" evidence="4">
    <location>
        <begin position="32"/>
        <end position="51"/>
    </location>
</feature>
<dbReference type="HOGENOM" id="CLU_069356_7_1_5"/>
<evidence type="ECO:0000256" key="2">
    <source>
        <dbReference type="ARBA" id="ARBA00023125"/>
    </source>
</evidence>
<proteinExistence type="predicted"/>
<dbReference type="Pfam" id="PF00440">
    <property type="entry name" value="TetR_N"/>
    <property type="match status" value="1"/>
</dbReference>
<dbReference type="PATRIC" id="fig|1028800.3.peg.3982"/>